<dbReference type="AlphaFoldDB" id="A0A1B6D8F1"/>
<keyword evidence="3" id="KW-0694">RNA-binding</keyword>
<dbReference type="InterPro" id="IPR050666">
    <property type="entry name" value="ESRP"/>
</dbReference>
<gene>
    <name evidence="5" type="ORF">g.31527</name>
</gene>
<evidence type="ECO:0000256" key="2">
    <source>
        <dbReference type="ARBA" id="ARBA00022737"/>
    </source>
</evidence>
<keyword evidence="4" id="KW-0508">mRNA splicing</keyword>
<keyword evidence="1" id="KW-0507">mRNA processing</keyword>
<dbReference type="SUPFAM" id="SSF54928">
    <property type="entry name" value="RNA-binding domain, RBD"/>
    <property type="match status" value="1"/>
</dbReference>
<dbReference type="Gene3D" id="3.30.420.10">
    <property type="entry name" value="Ribonuclease H-like superfamily/Ribonuclease H"/>
    <property type="match status" value="1"/>
</dbReference>
<evidence type="ECO:0000256" key="1">
    <source>
        <dbReference type="ARBA" id="ARBA00022664"/>
    </source>
</evidence>
<dbReference type="InterPro" id="IPR012677">
    <property type="entry name" value="Nucleotide-bd_a/b_plait_sf"/>
</dbReference>
<evidence type="ECO:0000256" key="4">
    <source>
        <dbReference type="ARBA" id="ARBA00023187"/>
    </source>
</evidence>
<accession>A0A1B6D8F1</accession>
<dbReference type="GO" id="GO:0008380">
    <property type="term" value="P:RNA splicing"/>
    <property type="evidence" value="ECO:0007669"/>
    <property type="project" value="UniProtKB-KW"/>
</dbReference>
<organism evidence="5">
    <name type="scientific">Clastoptera arizonana</name>
    <name type="common">Arizona spittle bug</name>
    <dbReference type="NCBI Taxonomy" id="38151"/>
    <lineage>
        <taxon>Eukaryota</taxon>
        <taxon>Metazoa</taxon>
        <taxon>Ecdysozoa</taxon>
        <taxon>Arthropoda</taxon>
        <taxon>Hexapoda</taxon>
        <taxon>Insecta</taxon>
        <taxon>Pterygota</taxon>
        <taxon>Neoptera</taxon>
        <taxon>Paraneoptera</taxon>
        <taxon>Hemiptera</taxon>
        <taxon>Auchenorrhyncha</taxon>
        <taxon>Cercopoidea</taxon>
        <taxon>Clastopteridae</taxon>
        <taxon>Clastoptera</taxon>
    </lineage>
</organism>
<dbReference type="EMBL" id="GEDC01015443">
    <property type="protein sequence ID" value="JAS21855.1"/>
    <property type="molecule type" value="Transcribed_RNA"/>
</dbReference>
<keyword evidence="2" id="KW-0677">Repeat</keyword>
<dbReference type="InterPro" id="IPR035979">
    <property type="entry name" value="RBD_domain_sf"/>
</dbReference>
<dbReference type="Gene3D" id="3.30.70.330">
    <property type="match status" value="1"/>
</dbReference>
<protein>
    <submittedName>
        <fullName evidence="5">Uncharacterized protein</fullName>
    </submittedName>
</protein>
<dbReference type="InterPro" id="IPR036397">
    <property type="entry name" value="RNaseH_sf"/>
</dbReference>
<name>A0A1B6D8F1_9HEMI</name>
<sequence>MNKVVGVKQYLVKPTAADINENVLSEQLVEESALTEELVKNAGQPLEVAIRQFDNFVRSLQIDPQSPMFRFVTDGQLPLRQCIHPEACSKDLELPSYYFMFHDLRKDFRAFYNAPDEQDLNSVIDLVNYLGMPIDRNNSEFYVKETKDMVNIVQRLIADGHCFSTPETIDARLEPGICLKDDEVDNNCVVRARGLPWQSSDQDVAKFFRGLNITKGGVALCLSVHGRRNGEALV</sequence>
<evidence type="ECO:0000256" key="3">
    <source>
        <dbReference type="ARBA" id="ARBA00022884"/>
    </source>
</evidence>
<evidence type="ECO:0000313" key="5">
    <source>
        <dbReference type="EMBL" id="JAS21855.1"/>
    </source>
</evidence>
<dbReference type="PANTHER" id="PTHR13976">
    <property type="entry name" value="HETEROGENEOUS NUCLEAR RIBONUCLEOPROTEIN-RELATED"/>
    <property type="match status" value="1"/>
</dbReference>
<dbReference type="GO" id="GO:0006397">
    <property type="term" value="P:mRNA processing"/>
    <property type="evidence" value="ECO:0007669"/>
    <property type="project" value="UniProtKB-KW"/>
</dbReference>
<proteinExistence type="predicted"/>
<feature type="non-terminal residue" evidence="5">
    <location>
        <position position="234"/>
    </location>
</feature>
<dbReference type="GO" id="GO:0003723">
    <property type="term" value="F:RNA binding"/>
    <property type="evidence" value="ECO:0007669"/>
    <property type="project" value="UniProtKB-KW"/>
</dbReference>
<reference evidence="5" key="1">
    <citation type="submission" date="2015-12" db="EMBL/GenBank/DDBJ databases">
        <title>De novo transcriptome assembly of four potential Pierce s Disease insect vectors from Arizona vineyards.</title>
        <authorList>
            <person name="Tassone E.E."/>
        </authorList>
    </citation>
    <scope>NUCLEOTIDE SEQUENCE</scope>
</reference>